<name>A0A2P2QBM9_RHIMU</name>
<dbReference type="AlphaFoldDB" id="A0A2P2QBM9"/>
<dbReference type="EMBL" id="GGEC01083879">
    <property type="protein sequence ID" value="MBX64363.1"/>
    <property type="molecule type" value="Transcribed_RNA"/>
</dbReference>
<evidence type="ECO:0000313" key="1">
    <source>
        <dbReference type="EMBL" id="MBX64363.1"/>
    </source>
</evidence>
<reference evidence="1" key="1">
    <citation type="submission" date="2018-02" db="EMBL/GenBank/DDBJ databases">
        <title>Rhizophora mucronata_Transcriptome.</title>
        <authorList>
            <person name="Meera S.P."/>
            <person name="Sreeshan A."/>
            <person name="Augustine A."/>
        </authorList>
    </citation>
    <scope>NUCLEOTIDE SEQUENCE</scope>
    <source>
        <tissue evidence="1">Leaf</tissue>
    </source>
</reference>
<organism evidence="1">
    <name type="scientific">Rhizophora mucronata</name>
    <name type="common">Asiatic mangrove</name>
    <dbReference type="NCBI Taxonomy" id="61149"/>
    <lineage>
        <taxon>Eukaryota</taxon>
        <taxon>Viridiplantae</taxon>
        <taxon>Streptophyta</taxon>
        <taxon>Embryophyta</taxon>
        <taxon>Tracheophyta</taxon>
        <taxon>Spermatophyta</taxon>
        <taxon>Magnoliopsida</taxon>
        <taxon>eudicotyledons</taxon>
        <taxon>Gunneridae</taxon>
        <taxon>Pentapetalae</taxon>
        <taxon>rosids</taxon>
        <taxon>fabids</taxon>
        <taxon>Malpighiales</taxon>
        <taxon>Rhizophoraceae</taxon>
        <taxon>Rhizophora</taxon>
    </lineage>
</organism>
<accession>A0A2P2QBM9</accession>
<sequence>MGFCLNTFRDSAGNGGIKRVSKLVHRP</sequence>
<proteinExistence type="predicted"/>
<protein>
    <submittedName>
        <fullName evidence="1">Uncharacterized protein</fullName>
    </submittedName>
</protein>